<dbReference type="InterPro" id="IPR036038">
    <property type="entry name" value="Aminotransferase-like"/>
</dbReference>
<evidence type="ECO:0000313" key="7">
    <source>
        <dbReference type="Proteomes" id="UP000185904"/>
    </source>
</evidence>
<dbReference type="Gene3D" id="3.30.470.10">
    <property type="match status" value="1"/>
</dbReference>
<dbReference type="AlphaFoldDB" id="A0A178BKT9"/>
<keyword evidence="5" id="KW-0663">Pyridoxal phosphate</keyword>
<evidence type="ECO:0000256" key="5">
    <source>
        <dbReference type="ARBA" id="ARBA00022898"/>
    </source>
</evidence>
<dbReference type="InterPro" id="IPR043131">
    <property type="entry name" value="BCAT-like_N"/>
</dbReference>
<comment type="similarity">
    <text evidence="2">Belongs to the class-IV pyridoxal-phosphate-dependent aminotransferase family.</text>
</comment>
<dbReference type="PANTHER" id="PTHR42825">
    <property type="entry name" value="AMINO ACID AMINOTRANSFERASE"/>
    <property type="match status" value="1"/>
</dbReference>
<dbReference type="Gene3D" id="3.20.10.10">
    <property type="entry name" value="D-amino Acid Aminotransferase, subunit A, domain 2"/>
    <property type="match status" value="1"/>
</dbReference>
<dbReference type="Proteomes" id="UP000185904">
    <property type="component" value="Unassembled WGS sequence"/>
</dbReference>
<dbReference type="GO" id="GO:0004084">
    <property type="term" value="F:branched-chain-amino-acid transaminase activity"/>
    <property type="evidence" value="ECO:0007669"/>
    <property type="project" value="InterPro"/>
</dbReference>
<dbReference type="EMBL" id="LVCJ01000220">
    <property type="protein sequence ID" value="OAL17844.1"/>
    <property type="molecule type" value="Genomic_DNA"/>
</dbReference>
<dbReference type="PANTHER" id="PTHR42825:SF2">
    <property type="entry name" value="BRANCHED-CHAIN-AMINO-ACID AMINOTRANSFERASE 3, CHLOROPLASTIC-RELATED"/>
    <property type="match status" value="1"/>
</dbReference>
<organism evidence="6 7">
    <name type="scientific">Fonsecaea nubica</name>
    <dbReference type="NCBI Taxonomy" id="856822"/>
    <lineage>
        <taxon>Eukaryota</taxon>
        <taxon>Fungi</taxon>
        <taxon>Dikarya</taxon>
        <taxon>Ascomycota</taxon>
        <taxon>Pezizomycotina</taxon>
        <taxon>Eurotiomycetes</taxon>
        <taxon>Chaetothyriomycetidae</taxon>
        <taxon>Chaetothyriales</taxon>
        <taxon>Herpotrichiellaceae</taxon>
        <taxon>Fonsecaea</taxon>
    </lineage>
</organism>
<dbReference type="InterPro" id="IPR043132">
    <property type="entry name" value="BCAT-like_C"/>
</dbReference>
<dbReference type="InterPro" id="IPR005786">
    <property type="entry name" value="B_amino_transII"/>
</dbReference>
<keyword evidence="4 6" id="KW-0808">Transferase</keyword>
<comment type="caution">
    <text evidence="6">The sequence shown here is derived from an EMBL/GenBank/DDBJ whole genome shotgun (WGS) entry which is preliminary data.</text>
</comment>
<keyword evidence="3 6" id="KW-0032">Aminotransferase</keyword>
<evidence type="ECO:0000256" key="3">
    <source>
        <dbReference type="ARBA" id="ARBA00022576"/>
    </source>
</evidence>
<proteinExistence type="inferred from homology"/>
<dbReference type="OrthoDB" id="1732691at2759"/>
<comment type="cofactor">
    <cofactor evidence="1">
        <name>pyridoxal 5'-phosphate</name>
        <dbReference type="ChEBI" id="CHEBI:597326"/>
    </cofactor>
</comment>
<evidence type="ECO:0000256" key="4">
    <source>
        <dbReference type="ARBA" id="ARBA00022679"/>
    </source>
</evidence>
<dbReference type="SUPFAM" id="SSF56752">
    <property type="entry name" value="D-aminoacid aminotransferase-like PLP-dependent enzymes"/>
    <property type="match status" value="1"/>
</dbReference>
<dbReference type="RefSeq" id="XP_022494034.1">
    <property type="nucleotide sequence ID" value="XM_022649991.1"/>
</dbReference>
<evidence type="ECO:0000256" key="1">
    <source>
        <dbReference type="ARBA" id="ARBA00001933"/>
    </source>
</evidence>
<gene>
    <name evidence="6" type="ORF">AYO20_11792</name>
</gene>
<dbReference type="GeneID" id="34595144"/>
<name>A0A178BKT9_9EURO</name>
<keyword evidence="7" id="KW-1185">Reference proteome</keyword>
<sequence>MGAKMRTAASGELELGATDTDHMAIAKYADDTWQTAAVVSFANPSMHPTSKCFQYGQTRFEGMQAHKTPEGKLVVFRPEKDAQRSNKSGERVEMPERPESLFLEMLEMLVWAEHPTPLFLAVRYSRFISSPNEGEHLSVVPAAQNAAVIIPLLFHRPVRQDVMAVIRHCFPMESAKEIQQSEVANIFFVGLDEVIWIPSLDNHTILDGITQGSVCDLGEADGIQVKERHYFVKELLADVRKKRVVEVFFNRHGWRLVVVGSFYHPDVGEFIVGDGTMGPVTQRLRAELLGI</sequence>
<reference evidence="6 7" key="1">
    <citation type="submission" date="2016-03" db="EMBL/GenBank/DDBJ databases">
        <title>The draft genome sequence of Fonsecaea nubica causative agent of cutaneous subcutaneous infection in human host.</title>
        <authorList>
            <person name="Costa F."/>
            <person name="Sybren D.H."/>
            <person name="Raittz R.T."/>
            <person name="Weiss V.A."/>
            <person name="Leao A.C."/>
            <person name="Gomes R."/>
            <person name="De Souza E.M."/>
            <person name="Pedrosa F.O."/>
            <person name="Steffens M.B."/>
            <person name="Bombassaro A."/>
            <person name="Tadra-Sfeir M.Z."/>
            <person name="Moreno L.F."/>
            <person name="Najafzadeh M.J."/>
            <person name="Felipe M.S."/>
            <person name="Teixeira M."/>
            <person name="Sun J."/>
            <person name="Xi L."/>
            <person name="Castro M.A."/>
            <person name="Vicente V.A."/>
        </authorList>
    </citation>
    <scope>NUCLEOTIDE SEQUENCE [LARGE SCALE GENOMIC DNA]</scope>
    <source>
        <strain evidence="6 7">CBS 269.64</strain>
    </source>
</reference>
<accession>A0A178BKT9</accession>
<evidence type="ECO:0000256" key="2">
    <source>
        <dbReference type="ARBA" id="ARBA00009320"/>
    </source>
</evidence>
<dbReference type="InterPro" id="IPR001544">
    <property type="entry name" value="Aminotrans_IV"/>
</dbReference>
<evidence type="ECO:0000313" key="6">
    <source>
        <dbReference type="EMBL" id="OAL17844.1"/>
    </source>
</evidence>
<protein>
    <submittedName>
        <fullName evidence="6">Branched-chain amino acid aminotransferase</fullName>
    </submittedName>
</protein>
<dbReference type="GO" id="GO:0009081">
    <property type="term" value="P:branched-chain amino acid metabolic process"/>
    <property type="evidence" value="ECO:0007669"/>
    <property type="project" value="InterPro"/>
</dbReference>
<dbReference type="Pfam" id="PF01063">
    <property type="entry name" value="Aminotran_4"/>
    <property type="match status" value="1"/>
</dbReference>